<dbReference type="Pfam" id="PF00571">
    <property type="entry name" value="CBS"/>
    <property type="match status" value="1"/>
</dbReference>
<dbReference type="GO" id="GO:0005886">
    <property type="term" value="C:plasma membrane"/>
    <property type="evidence" value="ECO:0007669"/>
    <property type="project" value="UniProtKB-SubCell"/>
</dbReference>
<sequence length="189" mass="21463">SKKQFSKIPLYKENIDEISGVVYAKDLVPYLIGSRPNINLQSISREAYFVPEQKPIDDLLNDFKEKKISLAVVVDEWGGTSGLVTLEDIVEEVMGEIRDPYDIEKSPVSEHNDGSYIVDGKISIYDLEEEIEGMSFPEDRDYDTLGGLILDKLEHIPQEGETITHDNWMMKVLDLNGNRITKVQITKNS</sequence>
<dbReference type="EMBL" id="UINC01167808">
    <property type="protein sequence ID" value="SVD70510.1"/>
    <property type="molecule type" value="Genomic_DNA"/>
</dbReference>
<evidence type="ECO:0000256" key="1">
    <source>
        <dbReference type="ARBA" id="ARBA00004651"/>
    </source>
</evidence>
<dbReference type="Gene3D" id="3.30.465.10">
    <property type="match status" value="1"/>
</dbReference>
<keyword evidence="3" id="KW-0472">Membrane</keyword>
<feature type="domain" description="CBS" evidence="6">
    <location>
        <begin position="43"/>
        <end position="100"/>
    </location>
</feature>
<evidence type="ECO:0000256" key="3">
    <source>
        <dbReference type="ARBA" id="ARBA00022475"/>
    </source>
</evidence>
<dbReference type="InterPro" id="IPR016169">
    <property type="entry name" value="FAD-bd_PCMH_sub2"/>
</dbReference>
<evidence type="ECO:0000256" key="4">
    <source>
        <dbReference type="ARBA" id="ARBA00022737"/>
    </source>
</evidence>
<proteinExistence type="inferred from homology"/>
<comment type="similarity">
    <text evidence="2">Belongs to the UPF0053 family.</text>
</comment>
<keyword evidence="4" id="KW-0677">Repeat</keyword>
<protein>
    <recommendedName>
        <fullName evidence="6">CBS domain-containing protein</fullName>
    </recommendedName>
</protein>
<dbReference type="AlphaFoldDB" id="A0A382XI51"/>
<dbReference type="Pfam" id="PF03471">
    <property type="entry name" value="CorC_HlyC"/>
    <property type="match status" value="1"/>
</dbReference>
<dbReference type="PANTHER" id="PTHR22777">
    <property type="entry name" value="HEMOLYSIN-RELATED"/>
    <property type="match status" value="1"/>
</dbReference>
<dbReference type="SUPFAM" id="SSF54631">
    <property type="entry name" value="CBS-domain pair"/>
    <property type="match status" value="1"/>
</dbReference>
<evidence type="ECO:0000256" key="2">
    <source>
        <dbReference type="ARBA" id="ARBA00006337"/>
    </source>
</evidence>
<dbReference type="CDD" id="cd04590">
    <property type="entry name" value="CBS_pair_CorC_HlyC_assoc"/>
    <property type="match status" value="1"/>
</dbReference>
<evidence type="ECO:0000313" key="7">
    <source>
        <dbReference type="EMBL" id="SVD70510.1"/>
    </source>
</evidence>
<dbReference type="SUPFAM" id="SSF56176">
    <property type="entry name" value="FAD-binding/transporter-associated domain-like"/>
    <property type="match status" value="1"/>
</dbReference>
<organism evidence="7">
    <name type="scientific">marine metagenome</name>
    <dbReference type="NCBI Taxonomy" id="408172"/>
    <lineage>
        <taxon>unclassified sequences</taxon>
        <taxon>metagenomes</taxon>
        <taxon>ecological metagenomes</taxon>
    </lineage>
</organism>
<dbReference type="InterPro" id="IPR036318">
    <property type="entry name" value="FAD-bd_PCMH-like_sf"/>
</dbReference>
<dbReference type="PANTHER" id="PTHR22777:SF32">
    <property type="entry name" value="UPF0053 INNER MEMBRANE PROTEIN YFJD"/>
    <property type="match status" value="1"/>
</dbReference>
<accession>A0A382XI51</accession>
<gene>
    <name evidence="7" type="ORF">METZ01_LOCUS423364</name>
</gene>
<comment type="subcellular location">
    <subcellularLocation>
        <location evidence="1">Cell membrane</location>
        <topology evidence="1">Multi-pass membrane protein</topology>
    </subcellularLocation>
</comment>
<dbReference type="InterPro" id="IPR044751">
    <property type="entry name" value="Ion_transp-like_CBS"/>
</dbReference>
<dbReference type="SMART" id="SM01091">
    <property type="entry name" value="CorC_HlyC"/>
    <property type="match status" value="1"/>
</dbReference>
<evidence type="ECO:0000259" key="6">
    <source>
        <dbReference type="PROSITE" id="PS51371"/>
    </source>
</evidence>
<dbReference type="InterPro" id="IPR000644">
    <property type="entry name" value="CBS_dom"/>
</dbReference>
<dbReference type="GO" id="GO:0050660">
    <property type="term" value="F:flavin adenine dinucleotide binding"/>
    <property type="evidence" value="ECO:0007669"/>
    <property type="project" value="InterPro"/>
</dbReference>
<keyword evidence="5" id="KW-0129">CBS domain</keyword>
<name>A0A382XI51_9ZZZZ</name>
<feature type="non-terminal residue" evidence="7">
    <location>
        <position position="1"/>
    </location>
</feature>
<reference evidence="7" key="1">
    <citation type="submission" date="2018-05" db="EMBL/GenBank/DDBJ databases">
        <authorList>
            <person name="Lanie J.A."/>
            <person name="Ng W.-L."/>
            <person name="Kazmierczak K.M."/>
            <person name="Andrzejewski T.M."/>
            <person name="Davidsen T.M."/>
            <person name="Wayne K.J."/>
            <person name="Tettelin H."/>
            <person name="Glass J.I."/>
            <person name="Rusch D."/>
            <person name="Podicherti R."/>
            <person name="Tsui H.-C.T."/>
            <person name="Winkler M.E."/>
        </authorList>
    </citation>
    <scope>NUCLEOTIDE SEQUENCE</scope>
</reference>
<dbReference type="PROSITE" id="PS51371">
    <property type="entry name" value="CBS"/>
    <property type="match status" value="1"/>
</dbReference>
<evidence type="ECO:0000256" key="5">
    <source>
        <dbReference type="ARBA" id="ARBA00023122"/>
    </source>
</evidence>
<dbReference type="InterPro" id="IPR046342">
    <property type="entry name" value="CBS_dom_sf"/>
</dbReference>
<dbReference type="Gene3D" id="3.10.580.10">
    <property type="entry name" value="CBS-domain"/>
    <property type="match status" value="1"/>
</dbReference>
<dbReference type="InterPro" id="IPR005170">
    <property type="entry name" value="Transptr-assoc_dom"/>
</dbReference>
<keyword evidence="3" id="KW-1003">Cell membrane</keyword>